<evidence type="ECO:0000256" key="1">
    <source>
        <dbReference type="SAM" id="MobiDB-lite"/>
    </source>
</evidence>
<dbReference type="RefSeq" id="XP_014567783.1">
    <property type="nucleotide sequence ID" value="XM_014712297.1"/>
</dbReference>
<feature type="compositionally biased region" description="Polar residues" evidence="1">
    <location>
        <begin position="1"/>
        <end position="13"/>
    </location>
</feature>
<reference evidence="3 4" key="2">
    <citation type="journal article" date="2012" name="Open Biol.">
        <title>Characteristics of nucleosomes and linker DNA regions on the genome of the basidiomycete Mixia osmundae revealed by mono- and dinucleosome mapping.</title>
        <authorList>
            <person name="Nishida H."/>
            <person name="Kondo S."/>
            <person name="Matsumoto T."/>
            <person name="Suzuki Y."/>
            <person name="Yoshikawa H."/>
            <person name="Taylor T.D."/>
            <person name="Sugiyama J."/>
        </authorList>
    </citation>
    <scope>NUCLEOTIDE SEQUENCE [LARGE SCALE GENOMIC DNA]</scope>
    <source>
        <strain evidence="4">CBS 9802 / IAM 14324 / JCM 22182 / KY 12970</strain>
    </source>
</reference>
<evidence type="ECO:0008006" key="5">
    <source>
        <dbReference type="Google" id="ProtNLM"/>
    </source>
</evidence>
<keyword evidence="2" id="KW-1133">Transmembrane helix</keyword>
<feature type="transmembrane region" description="Helical" evidence="2">
    <location>
        <begin position="99"/>
        <end position="122"/>
    </location>
</feature>
<evidence type="ECO:0000313" key="4">
    <source>
        <dbReference type="Proteomes" id="UP000009131"/>
    </source>
</evidence>
<protein>
    <recommendedName>
        <fullName evidence="5">Mid2 domain-containing protein</fullName>
    </recommendedName>
</protein>
<evidence type="ECO:0000313" key="3">
    <source>
        <dbReference type="EMBL" id="GAA97398.1"/>
    </source>
</evidence>
<dbReference type="EMBL" id="BABT02000119">
    <property type="protein sequence ID" value="GAA97398.1"/>
    <property type="molecule type" value="Genomic_DNA"/>
</dbReference>
<dbReference type="AlphaFoldDB" id="G7E3I8"/>
<accession>G7E3I8</accession>
<evidence type="ECO:0000256" key="2">
    <source>
        <dbReference type="SAM" id="Phobius"/>
    </source>
</evidence>
<name>G7E3I8_MIXOS</name>
<organism evidence="3 4">
    <name type="scientific">Mixia osmundae (strain CBS 9802 / IAM 14324 / JCM 22182 / KY 12970)</name>
    <dbReference type="NCBI Taxonomy" id="764103"/>
    <lineage>
        <taxon>Eukaryota</taxon>
        <taxon>Fungi</taxon>
        <taxon>Dikarya</taxon>
        <taxon>Basidiomycota</taxon>
        <taxon>Pucciniomycotina</taxon>
        <taxon>Mixiomycetes</taxon>
        <taxon>Mixiales</taxon>
        <taxon>Mixiaceae</taxon>
        <taxon>Mixia</taxon>
    </lineage>
</organism>
<reference evidence="3 4" key="1">
    <citation type="journal article" date="2011" name="J. Gen. Appl. Microbiol.">
        <title>Draft genome sequencing of the enigmatic basidiomycete Mixia osmundae.</title>
        <authorList>
            <person name="Nishida H."/>
            <person name="Nagatsuka Y."/>
            <person name="Sugiyama J."/>
        </authorList>
    </citation>
    <scope>NUCLEOTIDE SEQUENCE [LARGE SCALE GENOMIC DNA]</scope>
    <source>
        <strain evidence="4">CBS 9802 / IAM 14324 / JCM 22182 / KY 12970</strain>
    </source>
</reference>
<proteinExistence type="predicted"/>
<keyword evidence="2" id="KW-0472">Membrane</keyword>
<comment type="caution">
    <text evidence="3">The sequence shown here is derived from an EMBL/GenBank/DDBJ whole genome shotgun (WGS) entry which is preliminary data.</text>
</comment>
<keyword evidence="4" id="KW-1185">Reference proteome</keyword>
<gene>
    <name evidence="3" type="primary">Mo04076</name>
    <name evidence="3" type="ORF">E5Q_04076</name>
</gene>
<dbReference type="Proteomes" id="UP000009131">
    <property type="component" value="Unassembled WGS sequence"/>
</dbReference>
<keyword evidence="2" id="KW-0812">Transmembrane</keyword>
<dbReference type="InParanoid" id="G7E3I8"/>
<sequence length="152" mass="15680">MPTSFASLASSFPTPSPMPDAESNAQANEEAFSQWEQAAGWGPDPTGTTVVAVEGGFQTIPLYPSTTASTTSSYGATSTAVTSMSADNAKAGLSEGAKIGIGLGVGLAALFFIGAVTGIMISRKRQRASFARRTERLQVRQMQQPSSGSVIV</sequence>
<feature type="region of interest" description="Disordered" evidence="1">
    <location>
        <begin position="1"/>
        <end position="30"/>
    </location>
</feature>
<dbReference type="HOGENOM" id="CLU_1722813_0_0_1"/>